<dbReference type="InterPro" id="IPR011055">
    <property type="entry name" value="Dup_hybrid_motif"/>
</dbReference>
<evidence type="ECO:0000256" key="6">
    <source>
        <dbReference type="ARBA" id="ARBA00022683"/>
    </source>
</evidence>
<dbReference type="NCBIfam" id="TIGR00830">
    <property type="entry name" value="PTBA"/>
    <property type="match status" value="1"/>
</dbReference>
<dbReference type="PROSITE" id="PS51093">
    <property type="entry name" value="PTS_EIIA_TYPE_1"/>
    <property type="match status" value="1"/>
</dbReference>
<dbReference type="InterPro" id="IPR036878">
    <property type="entry name" value="Glu_permease_IIB"/>
</dbReference>
<feature type="transmembrane region" description="Helical" evidence="12">
    <location>
        <begin position="383"/>
        <end position="404"/>
    </location>
</feature>
<keyword evidence="7 12" id="KW-0812">Transmembrane</keyword>
<dbReference type="CDD" id="cd00212">
    <property type="entry name" value="PTS_IIB_glc"/>
    <property type="match status" value="1"/>
</dbReference>
<proteinExistence type="predicted"/>
<dbReference type="Gene3D" id="2.70.70.10">
    <property type="entry name" value="Glucose Permease (Domain IIA)"/>
    <property type="match status" value="1"/>
</dbReference>
<evidence type="ECO:0000256" key="2">
    <source>
        <dbReference type="ARBA" id="ARBA00022448"/>
    </source>
</evidence>
<evidence type="ECO:0000256" key="10">
    <source>
        <dbReference type="ARBA" id="ARBA00023136"/>
    </source>
</evidence>
<dbReference type="InterPro" id="IPR013013">
    <property type="entry name" value="PTS_EIIC_1"/>
</dbReference>
<feature type="transmembrane region" description="Helical" evidence="12">
    <location>
        <begin position="104"/>
        <end position="133"/>
    </location>
</feature>
<organism evidence="16 17">
    <name type="scientific">Breznakia pachnodae</name>
    <dbReference type="NCBI Taxonomy" id="265178"/>
    <lineage>
        <taxon>Bacteria</taxon>
        <taxon>Bacillati</taxon>
        <taxon>Bacillota</taxon>
        <taxon>Erysipelotrichia</taxon>
        <taxon>Erysipelotrichales</taxon>
        <taxon>Erysipelotrichaceae</taxon>
        <taxon>Breznakia</taxon>
    </lineage>
</organism>
<dbReference type="InterPro" id="IPR001127">
    <property type="entry name" value="PTS_EIIA_1_perm"/>
</dbReference>
<dbReference type="PANTHER" id="PTHR30175">
    <property type="entry name" value="PHOSPHOTRANSFERASE SYSTEM TRANSPORT PROTEIN"/>
    <property type="match status" value="1"/>
</dbReference>
<evidence type="ECO:0000256" key="11">
    <source>
        <dbReference type="PROSITE-ProRule" id="PRU00421"/>
    </source>
</evidence>
<evidence type="ECO:0000256" key="4">
    <source>
        <dbReference type="ARBA" id="ARBA00022597"/>
    </source>
</evidence>
<dbReference type="PANTHER" id="PTHR30175:SF1">
    <property type="entry name" value="PTS SYSTEM ARBUTIN-, CELLOBIOSE-, AND SALICIN-SPECIFIC EIIBC COMPONENT-RELATED"/>
    <property type="match status" value="1"/>
</dbReference>
<evidence type="ECO:0000313" key="17">
    <source>
        <dbReference type="Proteomes" id="UP001230220"/>
    </source>
</evidence>
<gene>
    <name evidence="16" type="ORF">J2S15_000288</name>
</gene>
<feature type="transmembrane region" description="Helical" evidence="12">
    <location>
        <begin position="243"/>
        <end position="264"/>
    </location>
</feature>
<name>A0ABU0DY50_9FIRM</name>
<feature type="transmembrane region" description="Helical" evidence="12">
    <location>
        <begin position="325"/>
        <end position="346"/>
    </location>
</feature>
<keyword evidence="10 12" id="KW-0472">Membrane</keyword>
<keyword evidence="2" id="KW-0813">Transport</keyword>
<dbReference type="EMBL" id="JAUSUR010000001">
    <property type="protein sequence ID" value="MDQ0359557.1"/>
    <property type="molecule type" value="Genomic_DNA"/>
</dbReference>
<keyword evidence="8" id="KW-0418">Kinase</keyword>
<feature type="transmembrane region" description="Helical" evidence="12">
    <location>
        <begin position="270"/>
        <end position="293"/>
    </location>
</feature>
<dbReference type="Gene3D" id="3.30.1360.60">
    <property type="entry name" value="Glucose permease domain IIB"/>
    <property type="match status" value="1"/>
</dbReference>
<dbReference type="PROSITE" id="PS51098">
    <property type="entry name" value="PTS_EIIB_TYPE_1"/>
    <property type="match status" value="1"/>
</dbReference>
<feature type="domain" description="PTS EIIB type-1" evidence="14">
    <location>
        <begin position="4"/>
        <end position="87"/>
    </location>
</feature>
<dbReference type="PROSITE" id="PS01035">
    <property type="entry name" value="PTS_EIIB_TYPE_1_CYS"/>
    <property type="match status" value="1"/>
</dbReference>
<comment type="subcellular location">
    <subcellularLocation>
        <location evidence="1">Cell membrane</location>
        <topology evidence="1">Multi-pass membrane protein</topology>
    </subcellularLocation>
</comment>
<dbReference type="InterPro" id="IPR050558">
    <property type="entry name" value="PTS_Sugar-Specific_Components"/>
</dbReference>
<comment type="caution">
    <text evidence="16">The sequence shown here is derived from an EMBL/GenBank/DDBJ whole genome shotgun (WGS) entry which is preliminary data.</text>
</comment>
<evidence type="ECO:0000256" key="3">
    <source>
        <dbReference type="ARBA" id="ARBA00022475"/>
    </source>
</evidence>
<keyword evidence="17" id="KW-1185">Reference proteome</keyword>
<evidence type="ECO:0000259" key="14">
    <source>
        <dbReference type="PROSITE" id="PS51098"/>
    </source>
</evidence>
<sequence length="607" mass="65867">MNYKNMAKAIVEAVGGDKNIKSVVHCATRLRFELFDNKLADEKKLEEIEGVQGVVFRTSQLQLIIGQGAVDECYKEVNELISLKEHSNGTKSKREFNIRSLLDIFLDTISSIFAPIIPAIVGSGMIMGVLYSLQVLEWVDPASGIFQLLNVFSNAAFYFLPMYLAFSSGKRFGCNPYVAAVLGAILIHPTFIGMVSAGTPIIDLGLFEITLQNYSSSVVPIIISVYFMSLIEKGLKRIVPKMVDIIVTPTLSLLIGGVVALWILGPLGQFAGNFVAEGFVWIYNQFGVLGGLFYGLTYPFILATGMQVAFTPIVVMNLESLGYDFMYPFSAASNAAMAAAALYVFFKTRDQDLKSIAGSTGISGLIGVTEPVLFGLVLKFKKVLFAVMAGGAAGGAIMGLFSVTYGGFGFVPFGTIILAFGPTFVYYMLGVSVSMIVTVVILHFTGYTTKLSGEYILNSPVKGNVISLSQVNDPTFAQGYLGNGIAVIPEDNIIYAPCNGKIVSLYHTKHAIGILSDDNVEILIHIGIDTVKMDGEGFISFVNEGDYIEASDKLVEFDTQLIKEKGFDPTVCMVITDSKNYTFQFSKTDGTTDNKDNLVYLSTKENA</sequence>
<feature type="domain" description="PTS EIIC type-1" evidence="15">
    <location>
        <begin position="107"/>
        <end position="461"/>
    </location>
</feature>
<evidence type="ECO:0000256" key="1">
    <source>
        <dbReference type="ARBA" id="ARBA00004651"/>
    </source>
</evidence>
<dbReference type="Pfam" id="PF00358">
    <property type="entry name" value="PTS_EIIA_1"/>
    <property type="match status" value="1"/>
</dbReference>
<feature type="transmembrane region" description="Helical" evidence="12">
    <location>
        <begin position="145"/>
        <end position="166"/>
    </location>
</feature>
<keyword evidence="6" id="KW-0598">Phosphotransferase system</keyword>
<dbReference type="InterPro" id="IPR018113">
    <property type="entry name" value="PTrfase_EIIB_Cys"/>
</dbReference>
<dbReference type="Proteomes" id="UP001230220">
    <property type="component" value="Unassembled WGS sequence"/>
</dbReference>
<keyword evidence="3" id="KW-1003">Cell membrane</keyword>
<evidence type="ECO:0000313" key="16">
    <source>
        <dbReference type="EMBL" id="MDQ0359557.1"/>
    </source>
</evidence>
<dbReference type="Pfam" id="PF00367">
    <property type="entry name" value="PTS_EIIB"/>
    <property type="match status" value="1"/>
</dbReference>
<evidence type="ECO:0000256" key="12">
    <source>
        <dbReference type="SAM" id="Phobius"/>
    </source>
</evidence>
<dbReference type="InterPro" id="IPR001996">
    <property type="entry name" value="PTS_IIB_1"/>
</dbReference>
<dbReference type="PROSITE" id="PS51103">
    <property type="entry name" value="PTS_EIIC_TYPE_1"/>
    <property type="match status" value="1"/>
</dbReference>
<protein>
    <submittedName>
        <fullName evidence="16">Glucose-specific phosphotransferase system IIA component</fullName>
    </submittedName>
</protein>
<dbReference type="Pfam" id="PF02378">
    <property type="entry name" value="PTS_EIIC"/>
    <property type="match status" value="1"/>
</dbReference>
<dbReference type="InterPro" id="IPR003352">
    <property type="entry name" value="PTS_EIIC"/>
</dbReference>
<keyword evidence="4" id="KW-0762">Sugar transport</keyword>
<evidence type="ECO:0000259" key="15">
    <source>
        <dbReference type="PROSITE" id="PS51103"/>
    </source>
</evidence>
<evidence type="ECO:0000256" key="8">
    <source>
        <dbReference type="ARBA" id="ARBA00022777"/>
    </source>
</evidence>
<feature type="domain" description="PTS EIIA type-1" evidence="13">
    <location>
        <begin position="473"/>
        <end position="577"/>
    </location>
</feature>
<feature type="transmembrane region" description="Helical" evidence="12">
    <location>
        <begin position="178"/>
        <end position="202"/>
    </location>
</feature>
<dbReference type="RefSeq" id="WP_307404764.1">
    <property type="nucleotide sequence ID" value="NZ_JAUSUR010000001.1"/>
</dbReference>
<feature type="transmembrane region" description="Helical" evidence="12">
    <location>
        <begin position="214"/>
        <end position="231"/>
    </location>
</feature>
<accession>A0ABU0DY50</accession>
<feature type="active site" description="Phosphocysteine intermediate; for EIIB activity" evidence="11">
    <location>
        <position position="26"/>
    </location>
</feature>
<dbReference type="SUPFAM" id="SSF51261">
    <property type="entry name" value="Duplicated hybrid motif"/>
    <property type="match status" value="1"/>
</dbReference>
<keyword evidence="5" id="KW-0808">Transferase</keyword>
<keyword evidence="9 12" id="KW-1133">Transmembrane helix</keyword>
<evidence type="ECO:0000256" key="7">
    <source>
        <dbReference type="ARBA" id="ARBA00022692"/>
    </source>
</evidence>
<evidence type="ECO:0000259" key="13">
    <source>
        <dbReference type="PROSITE" id="PS51093"/>
    </source>
</evidence>
<evidence type="ECO:0000256" key="5">
    <source>
        <dbReference type="ARBA" id="ARBA00022679"/>
    </source>
</evidence>
<reference evidence="16 17" key="1">
    <citation type="submission" date="2023-07" db="EMBL/GenBank/DDBJ databases">
        <title>Genomic Encyclopedia of Type Strains, Phase IV (KMG-IV): sequencing the most valuable type-strain genomes for metagenomic binning, comparative biology and taxonomic classification.</title>
        <authorList>
            <person name="Goeker M."/>
        </authorList>
    </citation>
    <scope>NUCLEOTIDE SEQUENCE [LARGE SCALE GENOMIC DNA]</scope>
    <source>
        <strain evidence="16 17">DSM 16784</strain>
    </source>
</reference>
<feature type="transmembrane region" description="Helical" evidence="12">
    <location>
        <begin position="424"/>
        <end position="444"/>
    </location>
</feature>
<evidence type="ECO:0000256" key="9">
    <source>
        <dbReference type="ARBA" id="ARBA00022989"/>
    </source>
</evidence>
<dbReference type="SUPFAM" id="SSF55604">
    <property type="entry name" value="Glucose permease domain IIB"/>
    <property type="match status" value="1"/>
</dbReference>